<evidence type="ECO:0000256" key="1">
    <source>
        <dbReference type="ARBA" id="ARBA00004141"/>
    </source>
</evidence>
<feature type="transmembrane region" description="Helical" evidence="5">
    <location>
        <begin position="330"/>
        <end position="360"/>
    </location>
</feature>
<organism evidence="7">
    <name type="scientific">freshwater metagenome</name>
    <dbReference type="NCBI Taxonomy" id="449393"/>
    <lineage>
        <taxon>unclassified sequences</taxon>
        <taxon>metagenomes</taxon>
        <taxon>ecological metagenomes</taxon>
    </lineage>
</organism>
<feature type="transmembrane region" description="Helical" evidence="5">
    <location>
        <begin position="90"/>
        <end position="110"/>
    </location>
</feature>
<accession>A0A6J5Z2X0</accession>
<dbReference type="AlphaFoldDB" id="A0A6J5Z2X0"/>
<sequence>MMPRMHDFAFSRASLRIDVVAGLTVAVVALPLAIGFGVTSGMTASAGISTAIVAGILAAIFGGSKFQVSGPTGAMTVILIPVIHHYGVGAIPALGLMAGIIVMAMGFLHLGDLINRVPWIVVEGFTVGIAIVIALQQLPYVFQVPKGLGDRTVTSAIGTVSTALHGGINWMSVALVAATLIIKFNVVRIVTMLRIKFYVPASFIALTLVSIAVAITHLDVARIGNLPRSLIRVTAPESFFQSFRVLLIPAIMIALLVAIESLLSARVADNLMHVPETERFRPNQELFGQGLATAIASMLSGMPATGAIARTNVNVRSQATSRLASLTHAIFLLLIVLLAAPIFGQIPMAAIAGVLIGTSFRILNPVALRELLVITNDQRLVFVTTMIMTVAVDLIWGIGTGLAMYVVSQHIKRLRDRQRARH</sequence>
<proteinExistence type="predicted"/>
<feature type="transmembrane region" description="Helical" evidence="5">
    <location>
        <begin position="45"/>
        <end position="61"/>
    </location>
</feature>
<protein>
    <submittedName>
        <fullName evidence="7">Unannotated protein</fullName>
    </submittedName>
</protein>
<keyword evidence="2 5" id="KW-0812">Transmembrane</keyword>
<evidence type="ECO:0000259" key="6">
    <source>
        <dbReference type="Pfam" id="PF00916"/>
    </source>
</evidence>
<feature type="transmembrane region" description="Helical" evidence="5">
    <location>
        <begin position="238"/>
        <end position="263"/>
    </location>
</feature>
<feature type="domain" description="SLC26A/SulP transporter" evidence="6">
    <location>
        <begin position="15"/>
        <end position="366"/>
    </location>
</feature>
<keyword evidence="3 5" id="KW-1133">Transmembrane helix</keyword>
<dbReference type="Pfam" id="PF00916">
    <property type="entry name" value="Sulfate_transp"/>
    <property type="match status" value="1"/>
</dbReference>
<evidence type="ECO:0000256" key="4">
    <source>
        <dbReference type="ARBA" id="ARBA00023136"/>
    </source>
</evidence>
<feature type="transmembrane region" description="Helical" evidence="5">
    <location>
        <begin position="198"/>
        <end position="218"/>
    </location>
</feature>
<keyword evidence="4 5" id="KW-0472">Membrane</keyword>
<feature type="transmembrane region" description="Helical" evidence="5">
    <location>
        <begin position="117"/>
        <end position="138"/>
    </location>
</feature>
<dbReference type="EMBL" id="CAESAJ010000056">
    <property type="protein sequence ID" value="CAB4337075.1"/>
    <property type="molecule type" value="Genomic_DNA"/>
</dbReference>
<dbReference type="GO" id="GO:0016020">
    <property type="term" value="C:membrane"/>
    <property type="evidence" value="ECO:0007669"/>
    <property type="project" value="UniProtKB-SubCell"/>
</dbReference>
<evidence type="ECO:0000256" key="3">
    <source>
        <dbReference type="ARBA" id="ARBA00022989"/>
    </source>
</evidence>
<evidence type="ECO:0000256" key="5">
    <source>
        <dbReference type="SAM" id="Phobius"/>
    </source>
</evidence>
<feature type="transmembrane region" description="Helical" evidence="5">
    <location>
        <begin position="168"/>
        <end position="186"/>
    </location>
</feature>
<name>A0A6J5Z2X0_9ZZZZ</name>
<dbReference type="GO" id="GO:0055085">
    <property type="term" value="P:transmembrane transport"/>
    <property type="evidence" value="ECO:0007669"/>
    <property type="project" value="InterPro"/>
</dbReference>
<dbReference type="PANTHER" id="PTHR11814">
    <property type="entry name" value="SULFATE TRANSPORTER"/>
    <property type="match status" value="1"/>
</dbReference>
<comment type="subcellular location">
    <subcellularLocation>
        <location evidence="1">Membrane</location>
        <topology evidence="1">Multi-pass membrane protein</topology>
    </subcellularLocation>
</comment>
<gene>
    <name evidence="7" type="ORF">UFOPK3770_00651</name>
</gene>
<evidence type="ECO:0000256" key="2">
    <source>
        <dbReference type="ARBA" id="ARBA00022692"/>
    </source>
</evidence>
<dbReference type="InterPro" id="IPR001902">
    <property type="entry name" value="SLC26A/SulP_fam"/>
</dbReference>
<dbReference type="InterPro" id="IPR011547">
    <property type="entry name" value="SLC26A/SulP_dom"/>
</dbReference>
<evidence type="ECO:0000313" key="7">
    <source>
        <dbReference type="EMBL" id="CAB4337075.1"/>
    </source>
</evidence>
<reference evidence="7" key="1">
    <citation type="submission" date="2020-05" db="EMBL/GenBank/DDBJ databases">
        <authorList>
            <person name="Chiriac C."/>
            <person name="Salcher M."/>
            <person name="Ghai R."/>
            <person name="Kavagutti S V."/>
        </authorList>
    </citation>
    <scope>NUCLEOTIDE SEQUENCE</scope>
</reference>
<feature type="transmembrane region" description="Helical" evidence="5">
    <location>
        <begin position="380"/>
        <end position="407"/>
    </location>
</feature>